<dbReference type="AlphaFoldDB" id="A0A0K1ET87"/>
<dbReference type="EMBL" id="CP012159">
    <property type="protein sequence ID" value="AKT43848.1"/>
    <property type="molecule type" value="Genomic_DNA"/>
</dbReference>
<reference evidence="2 3" key="1">
    <citation type="submission" date="2015-07" db="EMBL/GenBank/DDBJ databases">
        <title>Genome analysis of myxobacterium Chondromyces crocatus Cm c5 reveals a high potential for natural compound synthesis and the genetic basis for the loss of fruiting body formation.</title>
        <authorList>
            <person name="Zaburannyi N."/>
            <person name="Bunk B."/>
            <person name="Maier J."/>
            <person name="Overmann J."/>
            <person name="Mueller R."/>
        </authorList>
    </citation>
    <scope>NUCLEOTIDE SEQUENCE [LARGE SCALE GENOMIC DNA]</scope>
    <source>
        <strain evidence="2 3">Cm c5</strain>
    </source>
</reference>
<keyword evidence="3" id="KW-1185">Reference proteome</keyword>
<dbReference type="STRING" id="52.CMC5_080850"/>
<accession>A0A0K1ET87</accession>
<organism evidence="2 3">
    <name type="scientific">Chondromyces crocatus</name>
    <dbReference type="NCBI Taxonomy" id="52"/>
    <lineage>
        <taxon>Bacteria</taxon>
        <taxon>Pseudomonadati</taxon>
        <taxon>Myxococcota</taxon>
        <taxon>Polyangia</taxon>
        <taxon>Polyangiales</taxon>
        <taxon>Polyangiaceae</taxon>
        <taxon>Chondromyces</taxon>
    </lineage>
</organism>
<dbReference type="KEGG" id="ccro:CMC5_080850"/>
<evidence type="ECO:0000313" key="3">
    <source>
        <dbReference type="Proteomes" id="UP000067626"/>
    </source>
</evidence>
<protein>
    <submittedName>
        <fullName evidence="2">Uncharacterized protein</fullName>
    </submittedName>
</protein>
<evidence type="ECO:0000313" key="2">
    <source>
        <dbReference type="EMBL" id="AKT43848.1"/>
    </source>
</evidence>
<dbReference type="Proteomes" id="UP000067626">
    <property type="component" value="Chromosome"/>
</dbReference>
<sequence>MLRVEVTLSRLAPDTDTPEHDIEVTIHDTPDVASWRYLDVATGRDAPHDPGGTTRTKGACG</sequence>
<feature type="region of interest" description="Disordered" evidence="1">
    <location>
        <begin position="42"/>
        <end position="61"/>
    </location>
</feature>
<proteinExistence type="predicted"/>
<evidence type="ECO:0000256" key="1">
    <source>
        <dbReference type="SAM" id="MobiDB-lite"/>
    </source>
</evidence>
<gene>
    <name evidence="2" type="ORF">CMC5_080850</name>
</gene>
<name>A0A0K1ET87_CHOCO</name>